<dbReference type="Gene3D" id="1.20.1250.20">
    <property type="entry name" value="MFS general substrate transporter like domains"/>
    <property type="match status" value="2"/>
</dbReference>
<dbReference type="FunFam" id="1.20.1250.20:FF:000013">
    <property type="entry name" value="MFS general substrate transporter"/>
    <property type="match status" value="1"/>
</dbReference>
<dbReference type="InterPro" id="IPR011701">
    <property type="entry name" value="MFS"/>
</dbReference>
<reference evidence="8 9" key="1">
    <citation type="submission" date="2017-10" db="EMBL/GenBank/DDBJ databases">
        <title>Comparative genomics in systemic dimorphic fungi from Ajellomycetaceae.</title>
        <authorList>
            <person name="Munoz J.F."/>
            <person name="Mcewen J.G."/>
            <person name="Clay O.K."/>
            <person name="Cuomo C.A."/>
        </authorList>
    </citation>
    <scope>NUCLEOTIDE SEQUENCE [LARGE SCALE GENOMIC DNA]</scope>
    <source>
        <strain evidence="8 9">UAMH5409</strain>
    </source>
</reference>
<gene>
    <name evidence="8" type="ORF">AJ79_06449</name>
</gene>
<dbReference type="InterPro" id="IPR020846">
    <property type="entry name" value="MFS_dom"/>
</dbReference>
<feature type="transmembrane region" description="Helical" evidence="6">
    <location>
        <begin position="130"/>
        <end position="149"/>
    </location>
</feature>
<organism evidence="8 9">
    <name type="scientific">Helicocarpus griseus UAMH5409</name>
    <dbReference type="NCBI Taxonomy" id="1447875"/>
    <lineage>
        <taxon>Eukaryota</taxon>
        <taxon>Fungi</taxon>
        <taxon>Dikarya</taxon>
        <taxon>Ascomycota</taxon>
        <taxon>Pezizomycotina</taxon>
        <taxon>Eurotiomycetes</taxon>
        <taxon>Eurotiomycetidae</taxon>
        <taxon>Onygenales</taxon>
        <taxon>Ajellomycetaceae</taxon>
        <taxon>Helicocarpus</taxon>
    </lineage>
</organism>
<feature type="transmembrane region" description="Helical" evidence="6">
    <location>
        <begin position="161"/>
        <end position="181"/>
    </location>
</feature>
<evidence type="ECO:0000256" key="2">
    <source>
        <dbReference type="ARBA" id="ARBA00022448"/>
    </source>
</evidence>
<evidence type="ECO:0000256" key="1">
    <source>
        <dbReference type="ARBA" id="ARBA00004141"/>
    </source>
</evidence>
<sequence>MAPSEISPATEWEKTRIEHADEKIKVDSASSDDLGTVEAATEEVDVESYSKEETTRILRKVDYRLVPLLAVLYLLAFIDRGNLGNAKIAGMNDDLPLRGMQYNIALTVFFVPYAVFEVPSNIVLKILRPSLWISVMLFSWGTVMTLMGIVQNFQGLVAARFFLGFTESGFFPAATFLLTLWYRRYEVQSRMAVFYAAASLSGAFSGLLAFGIEKMHGVGNLAGWRWIFILEGLVPVACSFVIWFILPDSPERATFLTPSERKFLVARLSSDTGSGQGKTTNSDKIKWHHIIAAFKDWKTWAAVVMFWGNTIGVYGYDHNSEQQSMYSALSANQVSSFTATVPTVIRDLGYTAANAQLMTIPIYVVAMLLTLIFAFLSDRYETRTPFIMAGFSIAVLGFIALLAIPHPELPGLTYGMLFLIAMGMYSPFTSVVCLVGNNLAPSSKRAVGMAILISVGNLGGIAGSNIFFEADAPKYVTGFSVCLATCASGIVMAYVLRVTYSRINRERDALIAEKGEEAVRAAYTEEEMLDLGDRSPFYRYTV</sequence>
<dbReference type="GO" id="GO:0016020">
    <property type="term" value="C:membrane"/>
    <property type="evidence" value="ECO:0007669"/>
    <property type="project" value="UniProtKB-SubCell"/>
</dbReference>
<dbReference type="GO" id="GO:0022857">
    <property type="term" value="F:transmembrane transporter activity"/>
    <property type="evidence" value="ECO:0007669"/>
    <property type="project" value="InterPro"/>
</dbReference>
<keyword evidence="4 6" id="KW-1133">Transmembrane helix</keyword>
<comment type="subcellular location">
    <subcellularLocation>
        <location evidence="1">Membrane</location>
        <topology evidence="1">Multi-pass membrane protein</topology>
    </subcellularLocation>
</comment>
<feature type="transmembrane region" description="Helical" evidence="6">
    <location>
        <begin position="447"/>
        <end position="468"/>
    </location>
</feature>
<proteinExistence type="predicted"/>
<dbReference type="InterPro" id="IPR036259">
    <property type="entry name" value="MFS_trans_sf"/>
</dbReference>
<keyword evidence="9" id="KW-1185">Reference proteome</keyword>
<feature type="transmembrane region" description="Helical" evidence="6">
    <location>
        <begin position="299"/>
        <end position="316"/>
    </location>
</feature>
<dbReference type="PROSITE" id="PS50850">
    <property type="entry name" value="MFS"/>
    <property type="match status" value="1"/>
</dbReference>
<dbReference type="OrthoDB" id="2962993at2759"/>
<comment type="caution">
    <text evidence="8">The sequence shown here is derived from an EMBL/GenBank/DDBJ whole genome shotgun (WGS) entry which is preliminary data.</text>
</comment>
<feature type="transmembrane region" description="Helical" evidence="6">
    <location>
        <begin position="474"/>
        <end position="496"/>
    </location>
</feature>
<evidence type="ECO:0000256" key="3">
    <source>
        <dbReference type="ARBA" id="ARBA00022692"/>
    </source>
</evidence>
<keyword evidence="5 6" id="KW-0472">Membrane</keyword>
<dbReference type="Pfam" id="PF07690">
    <property type="entry name" value="MFS_1"/>
    <property type="match status" value="1"/>
</dbReference>
<feature type="transmembrane region" description="Helical" evidence="6">
    <location>
        <begin position="355"/>
        <end position="374"/>
    </location>
</feature>
<dbReference type="AlphaFoldDB" id="A0A2B7XDS2"/>
<evidence type="ECO:0000256" key="6">
    <source>
        <dbReference type="SAM" id="Phobius"/>
    </source>
</evidence>
<accession>A0A2B7XDS2</accession>
<keyword evidence="3 6" id="KW-0812">Transmembrane</keyword>
<feature type="transmembrane region" description="Helical" evidence="6">
    <location>
        <begin position="99"/>
        <end position="118"/>
    </location>
</feature>
<evidence type="ECO:0000256" key="5">
    <source>
        <dbReference type="ARBA" id="ARBA00023136"/>
    </source>
</evidence>
<dbReference type="PANTHER" id="PTHR43791:SF18">
    <property type="entry name" value="NICOTINIC ACID TRANSPORTER TNA1, PUTATIVE (AFU_ORTHOLOGUE AFUA_3G03820)-RELATED"/>
    <property type="match status" value="1"/>
</dbReference>
<name>A0A2B7XDS2_9EURO</name>
<dbReference type="SUPFAM" id="SSF103473">
    <property type="entry name" value="MFS general substrate transporter"/>
    <property type="match status" value="1"/>
</dbReference>
<feature type="transmembrane region" description="Helical" evidence="6">
    <location>
        <begin position="61"/>
        <end position="79"/>
    </location>
</feature>
<evidence type="ECO:0000259" key="7">
    <source>
        <dbReference type="PROSITE" id="PS50850"/>
    </source>
</evidence>
<dbReference type="STRING" id="1447875.A0A2B7XDS2"/>
<protein>
    <recommendedName>
        <fullName evidence="7">Major facilitator superfamily (MFS) profile domain-containing protein</fullName>
    </recommendedName>
</protein>
<evidence type="ECO:0000313" key="9">
    <source>
        <dbReference type="Proteomes" id="UP000223968"/>
    </source>
</evidence>
<feature type="domain" description="Major facilitator superfamily (MFS) profile" evidence="7">
    <location>
        <begin position="65"/>
        <end position="501"/>
    </location>
</feature>
<evidence type="ECO:0000313" key="8">
    <source>
        <dbReference type="EMBL" id="PGH06807.1"/>
    </source>
</evidence>
<dbReference type="FunFam" id="1.20.1250.20:FF:000034">
    <property type="entry name" value="MFS general substrate transporter"/>
    <property type="match status" value="1"/>
</dbReference>
<dbReference type="PANTHER" id="PTHR43791">
    <property type="entry name" value="PERMEASE-RELATED"/>
    <property type="match status" value="1"/>
</dbReference>
<feature type="transmembrane region" description="Helical" evidence="6">
    <location>
        <begin position="416"/>
        <end position="435"/>
    </location>
</feature>
<evidence type="ECO:0000256" key="4">
    <source>
        <dbReference type="ARBA" id="ARBA00022989"/>
    </source>
</evidence>
<feature type="transmembrane region" description="Helical" evidence="6">
    <location>
        <begin position="386"/>
        <end position="404"/>
    </location>
</feature>
<dbReference type="Proteomes" id="UP000223968">
    <property type="component" value="Unassembled WGS sequence"/>
</dbReference>
<feature type="transmembrane region" description="Helical" evidence="6">
    <location>
        <begin position="224"/>
        <end position="246"/>
    </location>
</feature>
<feature type="transmembrane region" description="Helical" evidence="6">
    <location>
        <begin position="193"/>
        <end position="212"/>
    </location>
</feature>
<dbReference type="EMBL" id="PDNB01000114">
    <property type="protein sequence ID" value="PGH06807.1"/>
    <property type="molecule type" value="Genomic_DNA"/>
</dbReference>
<keyword evidence="2" id="KW-0813">Transport</keyword>